<keyword evidence="3" id="KW-1185">Reference proteome</keyword>
<name>A0ABQ9ELK9_TEGGR</name>
<dbReference type="Proteomes" id="UP001217089">
    <property type="component" value="Unassembled WGS sequence"/>
</dbReference>
<sequence>NRPLGEIESKHRYTPPQPVLSCRTVDIDVSGTRTYRPRSTTDILAEQHRLIHNIYTKQRNITSAPAQRSTRTTATNRNEDFHQYQRLNNNSMSPVYNK</sequence>
<feature type="compositionally biased region" description="Polar residues" evidence="1">
    <location>
        <begin position="85"/>
        <end position="98"/>
    </location>
</feature>
<feature type="non-terminal residue" evidence="2">
    <location>
        <position position="1"/>
    </location>
</feature>
<protein>
    <submittedName>
        <fullName evidence="2">Uncharacterized protein</fullName>
    </submittedName>
</protein>
<evidence type="ECO:0000313" key="2">
    <source>
        <dbReference type="EMBL" id="KAJ8306154.1"/>
    </source>
</evidence>
<evidence type="ECO:0000256" key="1">
    <source>
        <dbReference type="SAM" id="MobiDB-lite"/>
    </source>
</evidence>
<accession>A0ABQ9ELK9</accession>
<comment type="caution">
    <text evidence="2">The sequence shown here is derived from an EMBL/GenBank/DDBJ whole genome shotgun (WGS) entry which is preliminary data.</text>
</comment>
<feature type="region of interest" description="Disordered" evidence="1">
    <location>
        <begin position="61"/>
        <end position="98"/>
    </location>
</feature>
<reference evidence="2 3" key="1">
    <citation type="submission" date="2022-12" db="EMBL/GenBank/DDBJ databases">
        <title>Chromosome-level genome of Tegillarca granosa.</title>
        <authorList>
            <person name="Kim J."/>
        </authorList>
    </citation>
    <scope>NUCLEOTIDE SEQUENCE [LARGE SCALE GENOMIC DNA]</scope>
    <source>
        <strain evidence="2">Teg-2019</strain>
        <tissue evidence="2">Adductor muscle</tissue>
    </source>
</reference>
<organism evidence="2 3">
    <name type="scientific">Tegillarca granosa</name>
    <name type="common">Malaysian cockle</name>
    <name type="synonym">Anadara granosa</name>
    <dbReference type="NCBI Taxonomy" id="220873"/>
    <lineage>
        <taxon>Eukaryota</taxon>
        <taxon>Metazoa</taxon>
        <taxon>Spiralia</taxon>
        <taxon>Lophotrochozoa</taxon>
        <taxon>Mollusca</taxon>
        <taxon>Bivalvia</taxon>
        <taxon>Autobranchia</taxon>
        <taxon>Pteriomorphia</taxon>
        <taxon>Arcoida</taxon>
        <taxon>Arcoidea</taxon>
        <taxon>Arcidae</taxon>
        <taxon>Tegillarca</taxon>
    </lineage>
</organism>
<feature type="compositionally biased region" description="Polar residues" evidence="1">
    <location>
        <begin position="61"/>
        <end position="76"/>
    </location>
</feature>
<evidence type="ECO:0000313" key="3">
    <source>
        <dbReference type="Proteomes" id="UP001217089"/>
    </source>
</evidence>
<gene>
    <name evidence="2" type="ORF">KUTeg_016699</name>
</gene>
<dbReference type="EMBL" id="JARBDR010000813">
    <property type="protein sequence ID" value="KAJ8306154.1"/>
    <property type="molecule type" value="Genomic_DNA"/>
</dbReference>
<proteinExistence type="predicted"/>